<protein>
    <submittedName>
        <fullName evidence="1">Uncharacterized protein</fullName>
    </submittedName>
</protein>
<organism evidence="1">
    <name type="scientific">Rhizophora mucronata</name>
    <name type="common">Asiatic mangrove</name>
    <dbReference type="NCBI Taxonomy" id="61149"/>
    <lineage>
        <taxon>Eukaryota</taxon>
        <taxon>Viridiplantae</taxon>
        <taxon>Streptophyta</taxon>
        <taxon>Embryophyta</taxon>
        <taxon>Tracheophyta</taxon>
        <taxon>Spermatophyta</taxon>
        <taxon>Magnoliopsida</taxon>
        <taxon>eudicotyledons</taxon>
        <taxon>Gunneridae</taxon>
        <taxon>Pentapetalae</taxon>
        <taxon>rosids</taxon>
        <taxon>fabids</taxon>
        <taxon>Malpighiales</taxon>
        <taxon>Rhizophoraceae</taxon>
        <taxon>Rhizophora</taxon>
    </lineage>
</organism>
<evidence type="ECO:0000313" key="1">
    <source>
        <dbReference type="EMBL" id="MBW88329.1"/>
    </source>
</evidence>
<proteinExistence type="predicted"/>
<reference evidence="1" key="1">
    <citation type="submission" date="2018-02" db="EMBL/GenBank/DDBJ databases">
        <title>Rhizophora mucronata_Transcriptome.</title>
        <authorList>
            <person name="Meera S.P."/>
            <person name="Sreeshan A."/>
            <person name="Augustine A."/>
        </authorList>
    </citation>
    <scope>NUCLEOTIDE SEQUENCE</scope>
    <source>
        <tissue evidence="1">Leaf</tissue>
    </source>
</reference>
<dbReference type="EMBL" id="GGEC01007846">
    <property type="protein sequence ID" value="MBW88329.1"/>
    <property type="molecule type" value="Transcribed_RNA"/>
</dbReference>
<name>A0A2P2J4D4_RHIMU</name>
<dbReference type="AlphaFoldDB" id="A0A2P2J4D4"/>
<sequence>MPSNFLTRAAFPAWTARKRAVTSVLNSSKSTRTSVADSSRKTTTVFLHLKETAPT</sequence>
<accession>A0A2P2J4D4</accession>